<dbReference type="AlphaFoldDB" id="A0A9D1FA62"/>
<dbReference type="InterPro" id="IPR025857">
    <property type="entry name" value="MacB_PCD"/>
</dbReference>
<dbReference type="Pfam" id="PF02687">
    <property type="entry name" value="FtsX"/>
    <property type="match status" value="1"/>
</dbReference>
<evidence type="ECO:0000256" key="3">
    <source>
        <dbReference type="ARBA" id="ARBA00022692"/>
    </source>
</evidence>
<dbReference type="Pfam" id="PF12704">
    <property type="entry name" value="MacB_PCD"/>
    <property type="match status" value="1"/>
</dbReference>
<keyword evidence="2" id="KW-1003">Cell membrane</keyword>
<dbReference type="GO" id="GO:0022857">
    <property type="term" value="F:transmembrane transporter activity"/>
    <property type="evidence" value="ECO:0007669"/>
    <property type="project" value="TreeGrafter"/>
</dbReference>
<feature type="transmembrane region" description="Helical" evidence="7">
    <location>
        <begin position="185"/>
        <end position="214"/>
    </location>
</feature>
<keyword evidence="3 7" id="KW-0812">Transmembrane</keyword>
<evidence type="ECO:0000313" key="11">
    <source>
        <dbReference type="Proteomes" id="UP000886741"/>
    </source>
</evidence>
<evidence type="ECO:0000256" key="1">
    <source>
        <dbReference type="ARBA" id="ARBA00004651"/>
    </source>
</evidence>
<dbReference type="EMBL" id="DVJJ01000066">
    <property type="protein sequence ID" value="HIS64561.1"/>
    <property type="molecule type" value="Genomic_DNA"/>
</dbReference>
<comment type="subcellular location">
    <subcellularLocation>
        <location evidence="1">Cell membrane</location>
        <topology evidence="1">Multi-pass membrane protein</topology>
    </subcellularLocation>
</comment>
<evidence type="ECO:0000256" key="2">
    <source>
        <dbReference type="ARBA" id="ARBA00022475"/>
    </source>
</evidence>
<name>A0A9D1FA62_9FIRM</name>
<organism evidence="10 11">
    <name type="scientific">Candidatus Avoscillospira avistercoris</name>
    <dbReference type="NCBI Taxonomy" id="2840707"/>
    <lineage>
        <taxon>Bacteria</taxon>
        <taxon>Bacillati</taxon>
        <taxon>Bacillota</taxon>
        <taxon>Clostridia</taxon>
        <taxon>Eubacteriales</taxon>
        <taxon>Oscillospiraceae</taxon>
        <taxon>Oscillospiraceae incertae sedis</taxon>
        <taxon>Candidatus Avoscillospira</taxon>
    </lineage>
</organism>
<evidence type="ECO:0000256" key="4">
    <source>
        <dbReference type="ARBA" id="ARBA00022989"/>
    </source>
</evidence>
<proteinExistence type="inferred from homology"/>
<dbReference type="InterPro" id="IPR003838">
    <property type="entry name" value="ABC3_permease_C"/>
</dbReference>
<dbReference type="InterPro" id="IPR050250">
    <property type="entry name" value="Macrolide_Exporter_MacB"/>
</dbReference>
<accession>A0A9D1FA62</accession>
<evidence type="ECO:0000259" key="8">
    <source>
        <dbReference type="Pfam" id="PF02687"/>
    </source>
</evidence>
<feature type="transmembrane region" description="Helical" evidence="7">
    <location>
        <begin position="226"/>
        <end position="247"/>
    </location>
</feature>
<dbReference type="PANTHER" id="PTHR30572:SF4">
    <property type="entry name" value="ABC TRANSPORTER PERMEASE YTRF"/>
    <property type="match status" value="1"/>
</dbReference>
<evidence type="ECO:0000259" key="9">
    <source>
        <dbReference type="Pfam" id="PF12704"/>
    </source>
</evidence>
<evidence type="ECO:0000256" key="6">
    <source>
        <dbReference type="ARBA" id="ARBA00038076"/>
    </source>
</evidence>
<feature type="non-terminal residue" evidence="10">
    <location>
        <position position="1"/>
    </location>
</feature>
<keyword evidence="5 7" id="KW-0472">Membrane</keyword>
<evidence type="ECO:0000256" key="7">
    <source>
        <dbReference type="SAM" id="Phobius"/>
    </source>
</evidence>
<sequence length="264" mass="28510">YLDVKRYNKVIVLGSKLKEYLFQAENPIGKYVAVGSQYYKVIGVYAPIGGDVKGKNAQTFDYINYMGVMPYTTGRFLNNYSMSSDFTVKAKDRASITMAVTQITGFLKGKISQNTGYFNVYSPDTWQQQEEKQNTMMSLVLGGIAGISLLVGGIGIMNIMLVTVTERTREIGIRKAIGGSRRSIITQFLIEASVLCGVGGFLGVAVGFLGTVIAGKLMLQMLLLPSIPMTLGAVAFSVLMGVGFGMYPAVKASGLQPVEALRAD</sequence>
<feature type="domain" description="MacB-like periplasmic core" evidence="9">
    <location>
        <begin position="3"/>
        <end position="104"/>
    </location>
</feature>
<comment type="caution">
    <text evidence="10">The sequence shown here is derived from an EMBL/GenBank/DDBJ whole genome shotgun (WGS) entry which is preliminary data.</text>
</comment>
<dbReference type="GO" id="GO:0005886">
    <property type="term" value="C:plasma membrane"/>
    <property type="evidence" value="ECO:0007669"/>
    <property type="project" value="UniProtKB-SubCell"/>
</dbReference>
<evidence type="ECO:0000313" key="10">
    <source>
        <dbReference type="EMBL" id="HIS64561.1"/>
    </source>
</evidence>
<feature type="domain" description="ABC3 transporter permease C-terminal" evidence="8">
    <location>
        <begin position="144"/>
        <end position="257"/>
    </location>
</feature>
<dbReference type="Proteomes" id="UP000886741">
    <property type="component" value="Unassembled WGS sequence"/>
</dbReference>
<reference evidence="10" key="2">
    <citation type="journal article" date="2021" name="PeerJ">
        <title>Extensive microbial diversity within the chicken gut microbiome revealed by metagenomics and culture.</title>
        <authorList>
            <person name="Gilroy R."/>
            <person name="Ravi A."/>
            <person name="Getino M."/>
            <person name="Pursley I."/>
            <person name="Horton D.L."/>
            <person name="Alikhan N.F."/>
            <person name="Baker D."/>
            <person name="Gharbi K."/>
            <person name="Hall N."/>
            <person name="Watson M."/>
            <person name="Adriaenssens E.M."/>
            <person name="Foster-Nyarko E."/>
            <person name="Jarju S."/>
            <person name="Secka A."/>
            <person name="Antonio M."/>
            <person name="Oren A."/>
            <person name="Chaudhuri R.R."/>
            <person name="La Ragione R."/>
            <person name="Hildebrand F."/>
            <person name="Pallen M.J."/>
        </authorList>
    </citation>
    <scope>NUCLEOTIDE SEQUENCE</scope>
    <source>
        <strain evidence="10">ChiBcec16-1751</strain>
    </source>
</reference>
<comment type="similarity">
    <text evidence="6">Belongs to the ABC-4 integral membrane protein family.</text>
</comment>
<protein>
    <submittedName>
        <fullName evidence="10">ABC transporter permease</fullName>
    </submittedName>
</protein>
<reference evidence="10" key="1">
    <citation type="submission" date="2020-10" db="EMBL/GenBank/DDBJ databases">
        <authorList>
            <person name="Gilroy R."/>
        </authorList>
    </citation>
    <scope>NUCLEOTIDE SEQUENCE</scope>
    <source>
        <strain evidence="10">ChiBcec16-1751</strain>
    </source>
</reference>
<feature type="transmembrane region" description="Helical" evidence="7">
    <location>
        <begin position="139"/>
        <end position="164"/>
    </location>
</feature>
<keyword evidence="4 7" id="KW-1133">Transmembrane helix</keyword>
<dbReference type="PANTHER" id="PTHR30572">
    <property type="entry name" value="MEMBRANE COMPONENT OF TRANSPORTER-RELATED"/>
    <property type="match status" value="1"/>
</dbReference>
<gene>
    <name evidence="10" type="ORF">IAA83_04210</name>
</gene>
<evidence type="ECO:0000256" key="5">
    <source>
        <dbReference type="ARBA" id="ARBA00023136"/>
    </source>
</evidence>